<reference evidence="2 3" key="1">
    <citation type="journal article" date="2012" name="Genome Biol. Evol.">
        <title>Genome Sequence of the Mesophilic Thermotogales Bacterium Mesotoga prima MesG1.Ag.4.2 Reveals the Largest Thermotogales Genome To Date.</title>
        <authorList>
            <person name="Zhaxybayeva O."/>
            <person name="Swithers K.S."/>
            <person name="Foght J."/>
            <person name="Green A.G."/>
            <person name="Bruce D."/>
            <person name="Detter C."/>
            <person name="Han S."/>
            <person name="Teshima H."/>
            <person name="Han J."/>
            <person name="Woyke T."/>
            <person name="Pitluck S."/>
            <person name="Nolan M."/>
            <person name="Ivanova N."/>
            <person name="Pati A."/>
            <person name="Land M.L."/>
            <person name="Dlutek M."/>
            <person name="Doolittle W.F."/>
            <person name="Noll K.M."/>
            <person name="Nesbo C.L."/>
        </authorList>
    </citation>
    <scope>NUCLEOTIDE SEQUENCE [LARGE SCALE GENOMIC DNA]</scope>
    <source>
        <strain evidence="3">mesG1.Ag.4.2</strain>
    </source>
</reference>
<proteinExistence type="predicted"/>
<feature type="binding site" evidence="1">
    <location>
        <position position="35"/>
    </location>
    <ligand>
        <name>Mg(2+)</name>
        <dbReference type="ChEBI" id="CHEBI:18420"/>
        <label>1</label>
    </ligand>
</feature>
<dbReference type="Proteomes" id="UP000002881">
    <property type="component" value="Chromosome"/>
</dbReference>
<keyword evidence="3" id="KW-1185">Reference proteome</keyword>
<dbReference type="KEGG" id="mpg:Theba_2286"/>
<dbReference type="PANTHER" id="PTHR16222:SF12">
    <property type="entry name" value="ADP-RIBOSYLGLYCOHYDROLASE-RELATED"/>
    <property type="match status" value="1"/>
</dbReference>
<dbReference type="GO" id="GO:0016787">
    <property type="term" value="F:hydrolase activity"/>
    <property type="evidence" value="ECO:0007669"/>
    <property type="project" value="UniProtKB-KW"/>
</dbReference>
<keyword evidence="2" id="KW-0378">Hydrolase</keyword>
<dbReference type="GeneID" id="87108009"/>
<evidence type="ECO:0000313" key="3">
    <source>
        <dbReference type="Proteomes" id="UP000002881"/>
    </source>
</evidence>
<dbReference type="RefSeq" id="WP_014731669.1">
    <property type="nucleotide sequence ID" value="NC_017934.1"/>
</dbReference>
<feature type="binding site" evidence="1">
    <location>
        <position position="229"/>
    </location>
    <ligand>
        <name>Mg(2+)</name>
        <dbReference type="ChEBI" id="CHEBI:18420"/>
        <label>1</label>
    </ligand>
</feature>
<name>I2F7L1_9BACT</name>
<evidence type="ECO:0000313" key="2">
    <source>
        <dbReference type="EMBL" id="AFK07914.1"/>
    </source>
</evidence>
<dbReference type="InterPro" id="IPR005502">
    <property type="entry name" value="Ribosyl_crysJ1"/>
</dbReference>
<dbReference type="Gene3D" id="1.10.4080.10">
    <property type="entry name" value="ADP-ribosylation/Crystallin J1"/>
    <property type="match status" value="1"/>
</dbReference>
<dbReference type="Pfam" id="PF03747">
    <property type="entry name" value="ADP_ribosyl_GH"/>
    <property type="match status" value="1"/>
</dbReference>
<feature type="binding site" evidence="1">
    <location>
        <position position="34"/>
    </location>
    <ligand>
        <name>Mg(2+)</name>
        <dbReference type="ChEBI" id="CHEBI:18420"/>
        <label>1</label>
    </ligand>
</feature>
<evidence type="ECO:0000256" key="1">
    <source>
        <dbReference type="PIRSR" id="PIRSR605502-1"/>
    </source>
</evidence>
<dbReference type="STRING" id="660470.Theba_2286"/>
<feature type="binding site" evidence="1">
    <location>
        <position position="232"/>
    </location>
    <ligand>
        <name>Mg(2+)</name>
        <dbReference type="ChEBI" id="CHEBI:18420"/>
        <label>1</label>
    </ligand>
</feature>
<sequence>MLGAITGDVVGSRFEFNNHRDKNFELFTEDCFATDDSIMTLAVAKAIMETEKSINKSGIKSRADSDYLSLLRMLAIKYMQEIGRDYPNCGYGGMFGRWVFSDCPEPYNSFGNGAAMRISPVGFVAESEEEAVSLSGAVTSVTHNHREGIKGAEATVMAIFLARHGLSKREIRSRISKDYYPLNFKIDEIRDTYEFSETCQETVPQAIECFLESVSFEDTVRTAVSLGGDSDTIAAITGAIAQAYYGVPDWIRLKTLSYLDRRLRFIYDEWEAFLDRLGIVF</sequence>
<dbReference type="InterPro" id="IPR050792">
    <property type="entry name" value="ADP-ribosylglycohydrolase"/>
</dbReference>
<organism evidence="2 3">
    <name type="scientific">Mesotoga prima MesG1.Ag.4.2</name>
    <dbReference type="NCBI Taxonomy" id="660470"/>
    <lineage>
        <taxon>Bacteria</taxon>
        <taxon>Thermotogati</taxon>
        <taxon>Thermotogota</taxon>
        <taxon>Thermotogae</taxon>
        <taxon>Kosmotogales</taxon>
        <taxon>Kosmotogaceae</taxon>
        <taxon>Mesotoga</taxon>
    </lineage>
</organism>
<feature type="binding site" evidence="1">
    <location>
        <position position="36"/>
    </location>
    <ligand>
        <name>Mg(2+)</name>
        <dbReference type="ChEBI" id="CHEBI:18420"/>
        <label>1</label>
    </ligand>
</feature>
<protein>
    <submittedName>
        <fullName evidence="2">ADP-ribosylglycohydrolase</fullName>
    </submittedName>
</protein>
<accession>I2F7L1</accession>
<dbReference type="GO" id="GO:0046872">
    <property type="term" value="F:metal ion binding"/>
    <property type="evidence" value="ECO:0007669"/>
    <property type="project" value="UniProtKB-KW"/>
</dbReference>
<gene>
    <name evidence="2" type="ORF">Theba_2286</name>
</gene>
<comment type="cofactor">
    <cofactor evidence="1">
        <name>Mg(2+)</name>
        <dbReference type="ChEBI" id="CHEBI:18420"/>
    </cofactor>
    <text evidence="1">Binds 2 magnesium ions per subunit.</text>
</comment>
<dbReference type="InterPro" id="IPR036705">
    <property type="entry name" value="Ribosyl_crysJ1_sf"/>
</dbReference>
<dbReference type="PANTHER" id="PTHR16222">
    <property type="entry name" value="ADP-RIBOSYLGLYCOHYDROLASE"/>
    <property type="match status" value="1"/>
</dbReference>
<feature type="binding site" evidence="1">
    <location>
        <position position="231"/>
    </location>
    <ligand>
        <name>Mg(2+)</name>
        <dbReference type="ChEBI" id="CHEBI:18420"/>
        <label>1</label>
    </ligand>
</feature>
<dbReference type="HOGENOM" id="CLU_024566_1_0_0"/>
<keyword evidence="1" id="KW-0460">Magnesium</keyword>
<dbReference type="SUPFAM" id="SSF101478">
    <property type="entry name" value="ADP-ribosylglycohydrolase"/>
    <property type="match status" value="1"/>
</dbReference>
<dbReference type="EMBL" id="CP003532">
    <property type="protein sequence ID" value="AFK07914.1"/>
    <property type="molecule type" value="Genomic_DNA"/>
</dbReference>
<dbReference type="eggNOG" id="COG1397">
    <property type="taxonomic scope" value="Bacteria"/>
</dbReference>
<dbReference type="AlphaFoldDB" id="I2F7L1"/>
<keyword evidence="1" id="KW-0479">Metal-binding</keyword>